<organism evidence="2 3">
    <name type="scientific">Cohnella fermenti</name>
    <dbReference type="NCBI Taxonomy" id="2565925"/>
    <lineage>
        <taxon>Bacteria</taxon>
        <taxon>Bacillati</taxon>
        <taxon>Bacillota</taxon>
        <taxon>Bacilli</taxon>
        <taxon>Bacillales</taxon>
        <taxon>Paenibacillaceae</taxon>
        <taxon>Cohnella</taxon>
    </lineage>
</organism>
<keyword evidence="2" id="KW-0031">Aminopeptidase</keyword>
<keyword evidence="2" id="KW-0378">Hydrolase</keyword>
<dbReference type="InterPro" id="IPR050659">
    <property type="entry name" value="Peptidase_M24B"/>
</dbReference>
<keyword evidence="2" id="KW-0645">Protease</keyword>
<dbReference type="PANTHER" id="PTHR46112">
    <property type="entry name" value="AMINOPEPTIDASE"/>
    <property type="match status" value="1"/>
</dbReference>
<evidence type="ECO:0000259" key="1">
    <source>
        <dbReference type="Pfam" id="PF00557"/>
    </source>
</evidence>
<dbReference type="PANTHER" id="PTHR46112:SF8">
    <property type="entry name" value="CYTOPLASMIC PEPTIDASE PEPQ-RELATED"/>
    <property type="match status" value="1"/>
</dbReference>
<proteinExistence type="predicted"/>
<dbReference type="InterPro" id="IPR036005">
    <property type="entry name" value="Creatinase/aminopeptidase-like"/>
</dbReference>
<protein>
    <submittedName>
        <fullName evidence="2">Aminopeptidase P family protein</fullName>
    </submittedName>
</protein>
<dbReference type="Gene3D" id="3.90.230.10">
    <property type="entry name" value="Creatinase/methionine aminopeptidase superfamily"/>
    <property type="match status" value="1"/>
</dbReference>
<dbReference type="AlphaFoldDB" id="A0A4S4C933"/>
<dbReference type="SUPFAM" id="SSF55920">
    <property type="entry name" value="Creatinase/aminopeptidase"/>
    <property type="match status" value="1"/>
</dbReference>
<keyword evidence="3" id="KW-1185">Reference proteome</keyword>
<dbReference type="InterPro" id="IPR000994">
    <property type="entry name" value="Pept_M24"/>
</dbReference>
<comment type="caution">
    <text evidence="2">The sequence shown here is derived from an EMBL/GenBank/DDBJ whole genome shotgun (WGS) entry which is preliminary data.</text>
</comment>
<name>A0A4S4C933_9BACL</name>
<evidence type="ECO:0000313" key="2">
    <source>
        <dbReference type="EMBL" id="THF84560.1"/>
    </source>
</evidence>
<dbReference type="InterPro" id="IPR029149">
    <property type="entry name" value="Creatin/AminoP/Spt16_N"/>
</dbReference>
<evidence type="ECO:0000313" key="3">
    <source>
        <dbReference type="Proteomes" id="UP000310636"/>
    </source>
</evidence>
<dbReference type="GO" id="GO:0004177">
    <property type="term" value="F:aminopeptidase activity"/>
    <property type="evidence" value="ECO:0007669"/>
    <property type="project" value="UniProtKB-KW"/>
</dbReference>
<dbReference type="RefSeq" id="WP_136367875.1">
    <property type="nucleotide sequence ID" value="NZ_SSOB01000001.1"/>
</dbReference>
<dbReference type="OrthoDB" id="9765815at2"/>
<dbReference type="Pfam" id="PF00557">
    <property type="entry name" value="Peptidase_M24"/>
    <property type="match status" value="1"/>
</dbReference>
<accession>A0A4S4C933</accession>
<dbReference type="EMBL" id="SSOB01000001">
    <property type="protein sequence ID" value="THF84560.1"/>
    <property type="molecule type" value="Genomic_DNA"/>
</dbReference>
<feature type="domain" description="Peptidase M24" evidence="1">
    <location>
        <begin position="161"/>
        <end position="377"/>
    </location>
</feature>
<dbReference type="Proteomes" id="UP000310636">
    <property type="component" value="Unassembled WGS sequence"/>
</dbReference>
<reference evidence="2 3" key="1">
    <citation type="submission" date="2019-04" db="EMBL/GenBank/DDBJ databases">
        <title>Cohnella sp. nov. isolated from preserved vegetables.</title>
        <authorList>
            <person name="Lin S.-Y."/>
            <person name="Hung M.-H."/>
            <person name="Young C.-C."/>
        </authorList>
    </citation>
    <scope>NUCLEOTIDE SEQUENCE [LARGE SCALE GENOMIC DNA]</scope>
    <source>
        <strain evidence="2 3">CC-MHH1044</strain>
    </source>
</reference>
<sequence>MIKEEYRVAGEKLEAASRLLREKDIDAWLILNREASDPSLPLLIGTTSIHEAAVVLKPDGEHLILASESDRGNFENGGLFAEVIPYGQSFEEELTALIDRLAPRKLALNFSLHDHLCDGLTVGQYQVLEKAVGRERLLGIEVSSEELLKEIRSVKTPAELERIRRAIAFAEEIFAEVAAKASVGMTEKELGAMYVEGMKARGVTNGHERPFDPPMVNIVRAGMSHRKPGDTRIVPGDIVIMDMCVRYRDYCSDVARTMYFLKPDETSAPADVQHAFDTAILAIDASIECIAAGKRGYEVDAAGRQAIEAGGYPTIRHSVGHQVGRQCHDGGTRLGPPSKPDSGGIVKVGEVYAIEPTVLQDDGLPCILVEENVFITEAGPELLSRRQLELITIPFR</sequence>
<dbReference type="SUPFAM" id="SSF53092">
    <property type="entry name" value="Creatinase/prolidase N-terminal domain"/>
    <property type="match status" value="1"/>
</dbReference>
<gene>
    <name evidence="2" type="ORF">E6C55_00830</name>
</gene>